<gene>
    <name evidence="1" type="ORF">SH580_17195</name>
</gene>
<keyword evidence="2" id="KW-1185">Reference proteome</keyword>
<reference evidence="1 2" key="1">
    <citation type="submission" date="2023-11" db="EMBL/GenBank/DDBJ databases">
        <title>Coraliomargarita sp. nov., isolated from marine algae.</title>
        <authorList>
            <person name="Lee J.K."/>
            <person name="Baek J.H."/>
            <person name="Kim J.M."/>
            <person name="Choi D.G."/>
            <person name="Jeon C.O."/>
        </authorList>
    </citation>
    <scope>NUCLEOTIDE SEQUENCE [LARGE SCALE GENOMIC DNA]</scope>
    <source>
        <strain evidence="1 2">J2-16</strain>
    </source>
</reference>
<proteinExistence type="predicted"/>
<protein>
    <submittedName>
        <fullName evidence="1">Uncharacterized protein</fullName>
    </submittedName>
</protein>
<sequence length="134" mass="14834">MVIQESSLDTDFVRDITGGPTTVFVGSIDHQPLATSERLIVFHLTNVLNKGMKFGEAGMYQIIDLGTSDKLVKRGSATITIPNQSNRAQVFAIDLNGKRTAVVPFEYNENNDIVFTAETIATDRPNNLIYEITR</sequence>
<evidence type="ECO:0000313" key="1">
    <source>
        <dbReference type="EMBL" id="WPJ95160.1"/>
    </source>
</evidence>
<name>A0ABZ0RG62_9BACT</name>
<organism evidence="1 2">
    <name type="scientific">Coraliomargarita algicola</name>
    <dbReference type="NCBI Taxonomy" id="3092156"/>
    <lineage>
        <taxon>Bacteria</taxon>
        <taxon>Pseudomonadati</taxon>
        <taxon>Verrucomicrobiota</taxon>
        <taxon>Opitutia</taxon>
        <taxon>Puniceicoccales</taxon>
        <taxon>Coraliomargaritaceae</taxon>
        <taxon>Coraliomargarita</taxon>
    </lineage>
</organism>
<dbReference type="EMBL" id="CP138858">
    <property type="protein sequence ID" value="WPJ95160.1"/>
    <property type="molecule type" value="Genomic_DNA"/>
</dbReference>
<dbReference type="RefSeq" id="WP_319832053.1">
    <property type="nucleotide sequence ID" value="NZ_CP138858.1"/>
</dbReference>
<accession>A0ABZ0RG62</accession>
<dbReference type="Proteomes" id="UP001324993">
    <property type="component" value="Chromosome"/>
</dbReference>
<evidence type="ECO:0000313" key="2">
    <source>
        <dbReference type="Proteomes" id="UP001324993"/>
    </source>
</evidence>